<feature type="binding site" evidence="8">
    <location>
        <position position="332"/>
    </location>
    <ligand>
        <name>pyridoxal 5'-phosphate</name>
        <dbReference type="ChEBI" id="CHEBI:597326"/>
    </ligand>
</feature>
<keyword evidence="13" id="KW-1185">Reference proteome</keyword>
<comment type="cofactor">
    <cofactor evidence="1 8 10">
        <name>pyridoxal 5'-phosphate</name>
        <dbReference type="ChEBI" id="CHEBI:597326"/>
    </cofactor>
</comment>
<dbReference type="Gramene" id="Zm00001eb149880_T001">
    <property type="protein sequence ID" value="Zm00001eb149880_P001"/>
    <property type="gene ID" value="Zm00001eb149880"/>
</dbReference>
<dbReference type="PANTHER" id="PTHR10314">
    <property type="entry name" value="CYSTATHIONINE BETA-SYNTHASE"/>
    <property type="match status" value="1"/>
</dbReference>
<dbReference type="AlphaFoldDB" id="A0A804NBT6"/>
<dbReference type="InterPro" id="IPR005859">
    <property type="entry name" value="CysK"/>
</dbReference>
<dbReference type="Proteomes" id="UP000007305">
    <property type="component" value="Chromosome 3"/>
</dbReference>
<organism evidence="12 13">
    <name type="scientific">Zea mays</name>
    <name type="common">Maize</name>
    <dbReference type="NCBI Taxonomy" id="4577"/>
    <lineage>
        <taxon>Eukaryota</taxon>
        <taxon>Viridiplantae</taxon>
        <taxon>Streptophyta</taxon>
        <taxon>Embryophyta</taxon>
        <taxon>Tracheophyta</taxon>
        <taxon>Spermatophyta</taxon>
        <taxon>Magnoliopsida</taxon>
        <taxon>Liliopsida</taxon>
        <taxon>Poales</taxon>
        <taxon>Poaceae</taxon>
        <taxon>PACMAD clade</taxon>
        <taxon>Panicoideae</taxon>
        <taxon>Andropogonodae</taxon>
        <taxon>Andropogoneae</taxon>
        <taxon>Tripsacinae</taxon>
        <taxon>Zea</taxon>
    </lineage>
</organism>
<dbReference type="Pfam" id="PF00291">
    <property type="entry name" value="PALP"/>
    <property type="match status" value="1"/>
</dbReference>
<dbReference type="InterPro" id="IPR036052">
    <property type="entry name" value="TrpB-like_PALP_sf"/>
</dbReference>
<evidence type="ECO:0000256" key="10">
    <source>
        <dbReference type="RuleBase" id="RU003985"/>
    </source>
</evidence>
<reference evidence="12" key="3">
    <citation type="submission" date="2021-05" db="UniProtKB">
        <authorList>
            <consortium name="EnsemblPlants"/>
        </authorList>
    </citation>
    <scope>IDENTIFICATION</scope>
    <source>
        <strain evidence="12">cv. B73</strain>
    </source>
</reference>
<feature type="domain" description="Tryptophan synthase beta chain-like PALP" evidence="11">
    <location>
        <begin position="82"/>
        <end position="358"/>
    </location>
</feature>
<dbReference type="GO" id="GO:0004124">
    <property type="term" value="F:cysteine synthase activity"/>
    <property type="evidence" value="ECO:0000318"/>
    <property type="project" value="GO_Central"/>
</dbReference>
<dbReference type="InParanoid" id="A0A804NBT6"/>
<name>A0A804NBT6_MAIZE</name>
<evidence type="ECO:0000256" key="5">
    <source>
        <dbReference type="ARBA" id="ARBA00022898"/>
    </source>
</evidence>
<dbReference type="CDD" id="cd01561">
    <property type="entry name" value="CBS_like"/>
    <property type="match status" value="1"/>
</dbReference>
<dbReference type="InterPro" id="IPR050214">
    <property type="entry name" value="Cys_Synth/Cystath_Beta-Synth"/>
</dbReference>
<accession>A0A804NBT6</accession>
<evidence type="ECO:0000256" key="6">
    <source>
        <dbReference type="ARBA" id="ARBA00023192"/>
    </source>
</evidence>
<evidence type="ECO:0000313" key="13">
    <source>
        <dbReference type="Proteomes" id="UP000007305"/>
    </source>
</evidence>
<evidence type="ECO:0000259" key="11">
    <source>
        <dbReference type="Pfam" id="PF00291"/>
    </source>
</evidence>
<feature type="modified residue" description="N6-(pyridoxal phosphate)lysine" evidence="9">
    <location>
        <position position="119"/>
    </location>
</feature>
<dbReference type="Gene3D" id="3.40.50.1100">
    <property type="match status" value="2"/>
</dbReference>
<dbReference type="EnsemblPlants" id="Zm00001eb149880_T001">
    <property type="protein sequence ID" value="Zm00001eb149880_P001"/>
    <property type="gene ID" value="Zm00001eb149880"/>
</dbReference>
<dbReference type="InterPro" id="IPR001926">
    <property type="entry name" value="TrpB-like_PALP"/>
</dbReference>
<evidence type="ECO:0000256" key="2">
    <source>
        <dbReference type="ARBA" id="ARBA00007103"/>
    </source>
</evidence>
<dbReference type="GO" id="GO:0010310">
    <property type="term" value="P:regulation of hydrogen peroxide metabolic process"/>
    <property type="evidence" value="ECO:0007669"/>
    <property type="project" value="EnsemblPlants"/>
</dbReference>
<dbReference type="GO" id="GO:0009507">
    <property type="term" value="C:chloroplast"/>
    <property type="evidence" value="ECO:0007669"/>
    <property type="project" value="EnsemblPlants"/>
</dbReference>
<evidence type="ECO:0007829" key="14">
    <source>
        <dbReference type="PeptideAtlas" id="A0A804NBT6"/>
    </source>
</evidence>
<evidence type="ECO:0000256" key="8">
    <source>
        <dbReference type="PIRSR" id="PIRSR605856-50"/>
    </source>
</evidence>
<dbReference type="GO" id="GO:0005737">
    <property type="term" value="C:cytoplasm"/>
    <property type="evidence" value="ECO:0000318"/>
    <property type="project" value="GO_Central"/>
</dbReference>
<dbReference type="GO" id="GO:0090322">
    <property type="term" value="P:regulation of superoxide metabolic process"/>
    <property type="evidence" value="ECO:0007669"/>
    <property type="project" value="EnsemblPlants"/>
</dbReference>
<protein>
    <recommendedName>
        <fullName evidence="10">Cysteine synthase</fullName>
        <ecNumber evidence="10">2.5.1.47</ecNumber>
    </recommendedName>
</protein>
<reference evidence="13" key="1">
    <citation type="submission" date="2015-12" db="EMBL/GenBank/DDBJ databases">
        <title>Update maize B73 reference genome by single molecule sequencing technologies.</title>
        <authorList>
            <consortium name="Maize Genome Sequencing Project"/>
            <person name="Ware D."/>
        </authorList>
    </citation>
    <scope>NUCLEOTIDE SEQUENCE [LARGE SCALE GENOMIC DNA]</scope>
    <source>
        <strain evidence="13">cv. B73</strain>
    </source>
</reference>
<evidence type="ECO:0000256" key="7">
    <source>
        <dbReference type="ARBA" id="ARBA00029440"/>
    </source>
</evidence>
<dbReference type="GO" id="GO:0015979">
    <property type="term" value="P:photosynthesis"/>
    <property type="evidence" value="ECO:0007669"/>
    <property type="project" value="EnsemblPlants"/>
</dbReference>
<dbReference type="RefSeq" id="XP_008674910.1">
    <property type="nucleotide sequence ID" value="XM_008676688.4"/>
</dbReference>
<keyword evidence="3 10" id="KW-0028">Amino-acid biosynthesis</keyword>
<evidence type="ECO:0000256" key="1">
    <source>
        <dbReference type="ARBA" id="ARBA00001933"/>
    </source>
</evidence>
<comment type="pathway">
    <text evidence="7">Amino-acid biosynthesis.</text>
</comment>
<evidence type="ECO:0000256" key="9">
    <source>
        <dbReference type="PIRSR" id="PIRSR605856-51"/>
    </source>
</evidence>
<keyword evidence="5 8" id="KW-0663">Pyridoxal phosphate</keyword>
<comment type="catalytic activity">
    <reaction evidence="10">
        <text>O-acetyl-L-serine + hydrogen sulfide = L-cysteine + acetate</text>
        <dbReference type="Rhea" id="RHEA:14829"/>
        <dbReference type="ChEBI" id="CHEBI:29919"/>
        <dbReference type="ChEBI" id="CHEBI:30089"/>
        <dbReference type="ChEBI" id="CHEBI:35235"/>
        <dbReference type="ChEBI" id="CHEBI:58340"/>
        <dbReference type="EC" id="2.5.1.47"/>
    </reaction>
</comment>
<dbReference type="FunCoup" id="A0A804NBT6">
    <property type="interactions" value="1372"/>
</dbReference>
<dbReference type="NCBIfam" id="TIGR01139">
    <property type="entry name" value="cysK"/>
    <property type="match status" value="1"/>
</dbReference>
<dbReference type="FunFam" id="3.40.50.1100:FF:000006">
    <property type="entry name" value="Cysteine synthase"/>
    <property type="match status" value="1"/>
</dbReference>
<dbReference type="NCBIfam" id="TIGR01136">
    <property type="entry name" value="cysKM"/>
    <property type="match status" value="1"/>
</dbReference>
<gene>
    <name evidence="12" type="primary">LOC103651084</name>
</gene>
<dbReference type="InterPro" id="IPR001216">
    <property type="entry name" value="P-phosphate_BS"/>
</dbReference>
<dbReference type="GO" id="GO:0009643">
    <property type="term" value="P:photosynthetic acclimation"/>
    <property type="evidence" value="ECO:0007669"/>
    <property type="project" value="EnsemblPlants"/>
</dbReference>
<sequence length="384" mass="40868">MAMAPPPACSLFPRVAAAAPSSVTSNSVLTSRGPGILPSPRLAFARRHLSAAWSSKAAASASVEIQDDYTDEMDAVNIAQDVTQLIGKTPMVYLNRVADGCVANIAAKLEYMGPCRSVKDRIGLSMINDAEEKGLISPDKTILVEPTTGNTGVAIASVAAARGYKLIATMPSSLDVERRILLRAFGAEIVLTDPTKGLKGAFDKAEEIVLRTPNAYMFQQFNNEANSEIHFQTTGPEIWEDTLGSVDILVASIGTGGTISGTGRYLKRMNKDIKVIGVEPAETSVISGDSPGYIPSILDVQLIDEVVKVSTAEAVDSARELALKEGLLVGISSGAAAIAAINVGKRPENAGKLIAVIFPSFGERYISTILFRPIYDSVRRMRKR</sequence>
<keyword evidence="14" id="KW-1267">Proteomics identification</keyword>
<proteinExistence type="evidence at protein level"/>
<dbReference type="PROSITE" id="PS00901">
    <property type="entry name" value="CYS_SYNTHASE"/>
    <property type="match status" value="1"/>
</dbReference>
<evidence type="ECO:0000256" key="4">
    <source>
        <dbReference type="ARBA" id="ARBA00022679"/>
    </source>
</evidence>
<dbReference type="GO" id="GO:0006535">
    <property type="term" value="P:cysteine biosynthetic process from serine"/>
    <property type="evidence" value="ECO:0000318"/>
    <property type="project" value="GO_Central"/>
</dbReference>
<evidence type="ECO:0000256" key="3">
    <source>
        <dbReference type="ARBA" id="ARBA00022605"/>
    </source>
</evidence>
<feature type="binding site" evidence="8">
    <location>
        <begin position="254"/>
        <end position="258"/>
    </location>
    <ligand>
        <name>pyridoxal 5'-phosphate</name>
        <dbReference type="ChEBI" id="CHEBI:597326"/>
    </ligand>
</feature>
<dbReference type="GO" id="GO:0031977">
    <property type="term" value="C:thylakoid lumen"/>
    <property type="evidence" value="ECO:0007669"/>
    <property type="project" value="EnsemblPlants"/>
</dbReference>
<keyword evidence="6 10" id="KW-0198">Cysteine biosynthesis</keyword>
<dbReference type="EC" id="2.5.1.47" evidence="10"/>
<dbReference type="OrthoDB" id="10259545at2759"/>
<keyword evidence="4 10" id="KW-0808">Transferase</keyword>
<feature type="binding site" evidence="8">
    <location>
        <position position="150"/>
    </location>
    <ligand>
        <name>pyridoxal 5'-phosphate</name>
        <dbReference type="ChEBI" id="CHEBI:597326"/>
    </ligand>
</feature>
<reference evidence="12" key="2">
    <citation type="submission" date="2019-07" db="EMBL/GenBank/DDBJ databases">
        <authorList>
            <person name="Seetharam A."/>
            <person name="Woodhouse M."/>
            <person name="Cannon E."/>
        </authorList>
    </citation>
    <scope>NUCLEOTIDE SEQUENCE [LARGE SCALE GENOMIC DNA]</scope>
    <source>
        <strain evidence="12">cv. B73</strain>
    </source>
</reference>
<dbReference type="InterPro" id="IPR005856">
    <property type="entry name" value="Cys_synth"/>
</dbReference>
<dbReference type="GeneID" id="103651084"/>
<evidence type="ECO:0000313" key="12">
    <source>
        <dbReference type="EnsemblPlants" id="Zm00001eb149880_P001"/>
    </source>
</evidence>
<dbReference type="SUPFAM" id="SSF53686">
    <property type="entry name" value="Tryptophan synthase beta subunit-like PLP-dependent enzymes"/>
    <property type="match status" value="1"/>
</dbReference>
<comment type="similarity">
    <text evidence="2 10">Belongs to the cysteine synthase/cystathionine beta-synthase family.</text>
</comment>